<dbReference type="eggNOG" id="COG2030">
    <property type="taxonomic scope" value="Bacteria"/>
</dbReference>
<evidence type="ECO:0000313" key="1">
    <source>
        <dbReference type="EMBL" id="BAM90457.1"/>
    </source>
</evidence>
<reference evidence="1 2" key="1">
    <citation type="journal article" date="2013" name="Appl. Environ. Microbiol.">
        <title>Genome analysis suggests that the soil oligotrophic bacterium Agromonas oligotrophica (Bradyrhizobium oligotrophicum) is a nitrogen-fixing symbiont of Aeschynomene indica.</title>
        <authorList>
            <person name="Okubo T."/>
            <person name="Fukushima S."/>
            <person name="Itakura M."/>
            <person name="Oshima K."/>
            <person name="Longtonglang A."/>
            <person name="Teaumroong N."/>
            <person name="Mitsui H."/>
            <person name="Hattori M."/>
            <person name="Hattori R."/>
            <person name="Hattori T."/>
            <person name="Minamisawa K."/>
        </authorList>
    </citation>
    <scope>NUCLEOTIDE SEQUENCE [LARGE SCALE GENOMIC DNA]</scope>
    <source>
        <strain evidence="1 2">S58</strain>
    </source>
</reference>
<dbReference type="HOGENOM" id="CLU_1048206_0_0_5"/>
<name>M4ZA60_9BRAD</name>
<dbReference type="EMBL" id="AP012603">
    <property type="protein sequence ID" value="BAM90457.1"/>
    <property type="molecule type" value="Genomic_DNA"/>
</dbReference>
<dbReference type="RefSeq" id="WP_015667562.1">
    <property type="nucleotide sequence ID" value="NC_020453.1"/>
</dbReference>
<organism evidence="1 2">
    <name type="scientific">Bradyrhizobium oligotrophicum S58</name>
    <dbReference type="NCBI Taxonomy" id="1245469"/>
    <lineage>
        <taxon>Bacteria</taxon>
        <taxon>Pseudomonadati</taxon>
        <taxon>Pseudomonadota</taxon>
        <taxon>Alphaproteobacteria</taxon>
        <taxon>Hyphomicrobiales</taxon>
        <taxon>Nitrobacteraceae</taxon>
        <taxon>Bradyrhizobium</taxon>
    </lineage>
</organism>
<dbReference type="GeneID" id="301818256"/>
<protein>
    <recommendedName>
        <fullName evidence="3">MaoC-like domain-containing protein</fullName>
    </recommendedName>
</protein>
<dbReference type="InterPro" id="IPR029069">
    <property type="entry name" value="HotDog_dom_sf"/>
</dbReference>
<dbReference type="KEGG" id="aol:S58_44720"/>
<evidence type="ECO:0000313" key="2">
    <source>
        <dbReference type="Proteomes" id="UP000011841"/>
    </source>
</evidence>
<keyword evidence="2" id="KW-1185">Reference proteome</keyword>
<dbReference type="OrthoDB" id="5174360at2"/>
<dbReference type="SUPFAM" id="SSF54637">
    <property type="entry name" value="Thioesterase/thiol ester dehydrase-isomerase"/>
    <property type="match status" value="1"/>
</dbReference>
<dbReference type="STRING" id="1245469.S58_44720"/>
<dbReference type="Proteomes" id="UP000011841">
    <property type="component" value="Chromosome"/>
</dbReference>
<sequence>MAGEIAAYAVEAFNTAKQSENKMHDDSVARRFGFAGGLVPGVEVLAYMVHQPVARWGRAFLERGLIEARFIKPVYDGEVAEVRASEAGGGLDLEVMSQGQLCATGSASLAASAPDVVLAEYCEVLPAAMRPPVSAESFAVGSWLGTAPRAWPGQAATSYLAEIRERDPIYASERLGHPGMLQRVMNRLLVDNVVLGPWIHVGSRMQLLSAIEETDEITARGRVVANYDKKGHRFVEIDALVVANGTRPLAQCHHVAIYQPRAQAAA</sequence>
<proteinExistence type="predicted"/>
<accession>M4ZA60</accession>
<dbReference type="Gene3D" id="3.10.129.10">
    <property type="entry name" value="Hotdog Thioesterase"/>
    <property type="match status" value="1"/>
</dbReference>
<dbReference type="AlphaFoldDB" id="M4ZA60"/>
<evidence type="ECO:0008006" key="3">
    <source>
        <dbReference type="Google" id="ProtNLM"/>
    </source>
</evidence>
<dbReference type="PATRIC" id="fig|1245469.3.peg.4576"/>
<gene>
    <name evidence="1" type="ORF">S58_44720</name>
</gene>